<gene>
    <name evidence="1" type="ORF">L3X38_017447</name>
</gene>
<dbReference type="Proteomes" id="UP001054821">
    <property type="component" value="Chromosome 3"/>
</dbReference>
<proteinExistence type="predicted"/>
<name>A0AAD4W9R2_PRUDU</name>
<keyword evidence="2" id="KW-1185">Reference proteome</keyword>
<evidence type="ECO:0000313" key="1">
    <source>
        <dbReference type="EMBL" id="KAI5338176.1"/>
    </source>
</evidence>
<dbReference type="AlphaFoldDB" id="A0AAD4W9R2"/>
<sequence length="209" mass="23295">MRINNTILMKAHKWVLTLVQSSWMTWMWLPNLLETVAHTVENMADRSTEASLSLPAAITDCTQDVGKIGDASQGAEHTLLALPPLETLDATANWLSGRQCSYRECSRRAFIRERLVLAGLGKFLHCVQDLLCHRSYASLLAECNLRGHNFGVPYLGQEPFITWSRHLALGPNEVKAAADTLNLKQRELEDQHRELHALLLAKGVSVDGA</sequence>
<accession>A0AAD4W9R2</accession>
<protein>
    <submittedName>
        <fullName evidence="1">Uncharacterized protein</fullName>
    </submittedName>
</protein>
<organism evidence="1 2">
    <name type="scientific">Prunus dulcis</name>
    <name type="common">Almond</name>
    <name type="synonym">Amygdalus dulcis</name>
    <dbReference type="NCBI Taxonomy" id="3755"/>
    <lineage>
        <taxon>Eukaryota</taxon>
        <taxon>Viridiplantae</taxon>
        <taxon>Streptophyta</taxon>
        <taxon>Embryophyta</taxon>
        <taxon>Tracheophyta</taxon>
        <taxon>Spermatophyta</taxon>
        <taxon>Magnoliopsida</taxon>
        <taxon>eudicotyledons</taxon>
        <taxon>Gunneridae</taxon>
        <taxon>Pentapetalae</taxon>
        <taxon>rosids</taxon>
        <taxon>fabids</taxon>
        <taxon>Rosales</taxon>
        <taxon>Rosaceae</taxon>
        <taxon>Amygdaloideae</taxon>
        <taxon>Amygdaleae</taxon>
        <taxon>Prunus</taxon>
    </lineage>
</organism>
<evidence type="ECO:0000313" key="2">
    <source>
        <dbReference type="Proteomes" id="UP001054821"/>
    </source>
</evidence>
<reference evidence="1 2" key="1">
    <citation type="journal article" date="2022" name="G3 (Bethesda)">
        <title>Whole-genome sequence and methylome profiling of the almond [Prunus dulcis (Mill.) D.A. Webb] cultivar 'Nonpareil'.</title>
        <authorList>
            <person name="D'Amico-Willman K.M."/>
            <person name="Ouma W.Z."/>
            <person name="Meulia T."/>
            <person name="Sideli G.M."/>
            <person name="Gradziel T.M."/>
            <person name="Fresnedo-Ramirez J."/>
        </authorList>
    </citation>
    <scope>NUCLEOTIDE SEQUENCE [LARGE SCALE GENOMIC DNA]</scope>
    <source>
        <strain evidence="1">Clone GOH B32 T37-40</strain>
    </source>
</reference>
<comment type="caution">
    <text evidence="1">The sequence shown here is derived from an EMBL/GenBank/DDBJ whole genome shotgun (WGS) entry which is preliminary data.</text>
</comment>
<dbReference type="EMBL" id="JAJFAZ020000003">
    <property type="protein sequence ID" value="KAI5338176.1"/>
    <property type="molecule type" value="Genomic_DNA"/>
</dbReference>